<dbReference type="Proteomes" id="UP000602510">
    <property type="component" value="Unassembled WGS sequence"/>
</dbReference>
<dbReference type="AlphaFoldDB" id="A0A833VY99"/>
<sequence>MARYQADMLQRMRISLMAFCYVIEHVPGDQNDETEIHDLQNGVRTKVFSLVLEDVEYDEERQLLIGKGNTVWSLEDTMERQ</sequence>
<organism evidence="1 2">
    <name type="scientific">Phytophthora infestans</name>
    <name type="common">Potato late blight agent</name>
    <name type="synonym">Botrytis infestans</name>
    <dbReference type="NCBI Taxonomy" id="4787"/>
    <lineage>
        <taxon>Eukaryota</taxon>
        <taxon>Sar</taxon>
        <taxon>Stramenopiles</taxon>
        <taxon>Oomycota</taxon>
        <taxon>Peronosporomycetes</taxon>
        <taxon>Peronosporales</taxon>
        <taxon>Peronosporaceae</taxon>
        <taxon>Phytophthora</taxon>
    </lineage>
</organism>
<accession>A0A833VY99</accession>
<evidence type="ECO:0000313" key="1">
    <source>
        <dbReference type="EMBL" id="KAF4033724.1"/>
    </source>
</evidence>
<protein>
    <submittedName>
        <fullName evidence="1">Uncharacterized protein</fullName>
    </submittedName>
</protein>
<evidence type="ECO:0000313" key="2">
    <source>
        <dbReference type="Proteomes" id="UP000602510"/>
    </source>
</evidence>
<reference evidence="1" key="1">
    <citation type="submission" date="2020-04" db="EMBL/GenBank/DDBJ databases">
        <title>Hybrid Assembly of Korean Phytophthora infestans isolates.</title>
        <authorList>
            <person name="Prokchorchik M."/>
            <person name="Lee Y."/>
            <person name="Seo J."/>
            <person name="Cho J.-H."/>
            <person name="Park Y.-E."/>
            <person name="Jang D.-C."/>
            <person name="Im J.-S."/>
            <person name="Choi J.-G."/>
            <person name="Park H.-J."/>
            <person name="Lee G.-B."/>
            <person name="Lee Y.-G."/>
            <person name="Hong S.-Y."/>
            <person name="Cho K."/>
            <person name="Sohn K.H."/>
        </authorList>
    </citation>
    <scope>NUCLEOTIDE SEQUENCE</scope>
    <source>
        <strain evidence="1">KR_1_A1</strain>
    </source>
</reference>
<proteinExistence type="predicted"/>
<comment type="caution">
    <text evidence="1">The sequence shown here is derived from an EMBL/GenBank/DDBJ whole genome shotgun (WGS) entry which is preliminary data.</text>
</comment>
<name>A0A833VY99_PHYIN</name>
<keyword evidence="2" id="KW-1185">Reference proteome</keyword>
<gene>
    <name evidence="1" type="ORF">GN244_ATG14358</name>
</gene>
<dbReference type="EMBL" id="WSZM01000410">
    <property type="protein sequence ID" value="KAF4033724.1"/>
    <property type="molecule type" value="Genomic_DNA"/>
</dbReference>